<evidence type="ECO:0000313" key="2">
    <source>
        <dbReference type="Proteomes" id="UP000283383"/>
    </source>
</evidence>
<proteinExistence type="predicted"/>
<gene>
    <name evidence="1" type="ORF">GcM3_070034</name>
</gene>
<dbReference type="STRING" id="62708.A0A420ISY8"/>
<feature type="non-terminal residue" evidence="1">
    <location>
        <position position="261"/>
    </location>
</feature>
<evidence type="ECO:0000313" key="1">
    <source>
        <dbReference type="EMBL" id="RKF77649.1"/>
    </source>
</evidence>
<dbReference type="AlphaFoldDB" id="A0A420ISY8"/>
<organism evidence="1 2">
    <name type="scientific">Golovinomyces cichoracearum</name>
    <dbReference type="NCBI Taxonomy" id="62708"/>
    <lineage>
        <taxon>Eukaryota</taxon>
        <taxon>Fungi</taxon>
        <taxon>Dikarya</taxon>
        <taxon>Ascomycota</taxon>
        <taxon>Pezizomycotina</taxon>
        <taxon>Leotiomycetes</taxon>
        <taxon>Erysiphales</taxon>
        <taxon>Erysiphaceae</taxon>
        <taxon>Golovinomyces</taxon>
    </lineage>
</organism>
<keyword evidence="2" id="KW-1185">Reference proteome</keyword>
<protein>
    <submittedName>
        <fullName evidence="1">Putative glycosyl</fullName>
    </submittedName>
</protein>
<dbReference type="EMBL" id="MCBQ01007036">
    <property type="protein sequence ID" value="RKF77649.1"/>
    <property type="molecule type" value="Genomic_DNA"/>
</dbReference>
<dbReference type="Proteomes" id="UP000283383">
    <property type="component" value="Unassembled WGS sequence"/>
</dbReference>
<comment type="caution">
    <text evidence="1">The sequence shown here is derived from an EMBL/GenBank/DDBJ whole genome shotgun (WGS) entry which is preliminary data.</text>
</comment>
<accession>A0A420ISY8</accession>
<reference evidence="1 2" key="1">
    <citation type="journal article" date="2018" name="BMC Genomics">
        <title>Comparative genome analyses reveal sequence features reflecting distinct modes of host-adaptation between dicot and monocot powdery mildew.</title>
        <authorList>
            <person name="Wu Y."/>
            <person name="Ma X."/>
            <person name="Pan Z."/>
            <person name="Kale S.D."/>
            <person name="Song Y."/>
            <person name="King H."/>
            <person name="Zhang Q."/>
            <person name="Presley C."/>
            <person name="Deng X."/>
            <person name="Wei C.I."/>
            <person name="Xiao S."/>
        </authorList>
    </citation>
    <scope>NUCLEOTIDE SEQUENCE [LARGE SCALE GENOMIC DNA]</scope>
    <source>
        <strain evidence="1">UMSG3</strain>
    </source>
</reference>
<name>A0A420ISY8_9PEZI</name>
<sequence length="261" mass="30019">MPENMINEVTEIYRPVNNPPASHDLKISPNYPTSFNNPIITLMKAYTEEQKYAGLPSESFDLKFKIFTDFCNTIDIPSNQRNTAFKVMLKDAALQHYHTTFNSENFPDLSTLYQTIKLNFEGKEYQQSMLVKWNEMSLKTTLQDIESTDVEVALNSLIKNLRHIQMSLSPEFQSDKILFAKLLQACRTHPSCSIACSTVADETAAGLINRLRSNVATWKAQKNPMGEPFFQDDEKEAVVHFTDRRNHKNNANRPRQKYQIS</sequence>